<sequence length="254" mass="27608">MLQEIFKWELIYATEAASPPPQAAPASQGLNEHQTHAAALPFNIPRPTHPGPRFLSYGGHVPQATHSIGSFATHSSQANRHLMAPPSTPIKLSMAVAPQDTILNVGAPATLENSSQRPFDVERDGPEISRQLIHHIESQDRMIEDANQTHKSEIENAKATHIANYQSKRQHSAGSDVLDDSTDTAESATSVRTRKSTRGRKRGRGSAKKTSPTLGGTSKRNRRTVEVEDDYVDVSANDPSPHTAPGQSSVTMIY</sequence>
<reference evidence="2 3" key="1">
    <citation type="submission" date="2014-06" db="EMBL/GenBank/DDBJ databases">
        <title>Evolutionary Origins and Diversification of the Mycorrhizal Mutualists.</title>
        <authorList>
            <consortium name="DOE Joint Genome Institute"/>
            <consortium name="Mycorrhizal Genomics Consortium"/>
            <person name="Kohler A."/>
            <person name="Kuo A."/>
            <person name="Nagy L.G."/>
            <person name="Floudas D."/>
            <person name="Copeland A."/>
            <person name="Barry K.W."/>
            <person name="Cichocki N."/>
            <person name="Veneault-Fourrey C."/>
            <person name="LaButti K."/>
            <person name="Lindquist E.A."/>
            <person name="Lipzen A."/>
            <person name="Lundell T."/>
            <person name="Morin E."/>
            <person name="Murat C."/>
            <person name="Riley R."/>
            <person name="Ohm R."/>
            <person name="Sun H."/>
            <person name="Tunlid A."/>
            <person name="Henrissat B."/>
            <person name="Grigoriev I.V."/>
            <person name="Hibbett D.S."/>
            <person name="Martin F."/>
        </authorList>
    </citation>
    <scope>NUCLEOTIDE SEQUENCE [LARGE SCALE GENOMIC DNA]</scope>
    <source>
        <strain evidence="2 3">SS14</strain>
    </source>
</reference>
<dbReference type="Proteomes" id="UP000054279">
    <property type="component" value="Unassembled WGS sequence"/>
</dbReference>
<feature type="compositionally biased region" description="Polar residues" evidence="1">
    <location>
        <begin position="237"/>
        <end position="254"/>
    </location>
</feature>
<protein>
    <submittedName>
        <fullName evidence="2">Uncharacterized protein</fullName>
    </submittedName>
</protein>
<gene>
    <name evidence="2" type="ORF">M422DRAFT_275924</name>
</gene>
<evidence type="ECO:0000256" key="1">
    <source>
        <dbReference type="SAM" id="MobiDB-lite"/>
    </source>
</evidence>
<name>A0A0C9T3L9_SPHS4</name>
<organism evidence="2 3">
    <name type="scientific">Sphaerobolus stellatus (strain SS14)</name>
    <dbReference type="NCBI Taxonomy" id="990650"/>
    <lineage>
        <taxon>Eukaryota</taxon>
        <taxon>Fungi</taxon>
        <taxon>Dikarya</taxon>
        <taxon>Basidiomycota</taxon>
        <taxon>Agaricomycotina</taxon>
        <taxon>Agaricomycetes</taxon>
        <taxon>Phallomycetidae</taxon>
        <taxon>Geastrales</taxon>
        <taxon>Sphaerobolaceae</taxon>
        <taxon>Sphaerobolus</taxon>
    </lineage>
</organism>
<proteinExistence type="predicted"/>
<dbReference type="AlphaFoldDB" id="A0A0C9T3L9"/>
<keyword evidence="3" id="KW-1185">Reference proteome</keyword>
<accession>A0A0C9T3L9</accession>
<feature type="region of interest" description="Disordered" evidence="1">
    <location>
        <begin position="167"/>
        <end position="254"/>
    </location>
</feature>
<feature type="compositionally biased region" description="Basic residues" evidence="1">
    <location>
        <begin position="192"/>
        <end position="207"/>
    </location>
</feature>
<evidence type="ECO:0000313" key="3">
    <source>
        <dbReference type="Proteomes" id="UP000054279"/>
    </source>
</evidence>
<dbReference type="HOGENOM" id="CLU_1094866_0_0_1"/>
<dbReference type="EMBL" id="KN837660">
    <property type="protein sequence ID" value="KIJ23478.1"/>
    <property type="molecule type" value="Genomic_DNA"/>
</dbReference>
<evidence type="ECO:0000313" key="2">
    <source>
        <dbReference type="EMBL" id="KIJ23478.1"/>
    </source>
</evidence>